<organism evidence="1 2">
    <name type="scientific">Alkalibacillus salilacus</name>
    <dbReference type="NCBI Taxonomy" id="284582"/>
    <lineage>
        <taxon>Bacteria</taxon>
        <taxon>Bacillati</taxon>
        <taxon>Bacillota</taxon>
        <taxon>Bacilli</taxon>
        <taxon>Bacillales</taxon>
        <taxon>Bacillaceae</taxon>
        <taxon>Alkalibacillus</taxon>
    </lineage>
</organism>
<dbReference type="Pfam" id="PF15980">
    <property type="entry name" value="ComGF"/>
    <property type="match status" value="1"/>
</dbReference>
<keyword evidence="2" id="KW-1185">Reference proteome</keyword>
<proteinExistence type="predicted"/>
<gene>
    <name evidence="1" type="ORF">J2S77_000575</name>
</gene>
<dbReference type="Proteomes" id="UP001224359">
    <property type="component" value="Unassembled WGS sequence"/>
</dbReference>
<protein>
    <submittedName>
        <fullName evidence="1">Competence protein ComGF</fullName>
    </submittedName>
</protein>
<evidence type="ECO:0000313" key="1">
    <source>
        <dbReference type="EMBL" id="MDQ0158619.1"/>
    </source>
</evidence>
<accession>A0ABT9VCC2</accession>
<evidence type="ECO:0000313" key="2">
    <source>
        <dbReference type="Proteomes" id="UP001224359"/>
    </source>
</evidence>
<comment type="caution">
    <text evidence="1">The sequence shown here is derived from an EMBL/GenBank/DDBJ whole genome shotgun (WGS) entry which is preliminary data.</text>
</comment>
<name>A0ABT9VCC2_9BACI</name>
<dbReference type="EMBL" id="JAUSTQ010000002">
    <property type="protein sequence ID" value="MDQ0158619.1"/>
    <property type="molecule type" value="Genomic_DNA"/>
</dbReference>
<dbReference type="InterPro" id="IPR016977">
    <property type="entry name" value="ComGF"/>
</dbReference>
<reference evidence="1 2" key="1">
    <citation type="submission" date="2023-07" db="EMBL/GenBank/DDBJ databases">
        <title>Genomic Encyclopedia of Type Strains, Phase IV (KMG-IV): sequencing the most valuable type-strain genomes for metagenomic binning, comparative biology and taxonomic classification.</title>
        <authorList>
            <person name="Goeker M."/>
        </authorList>
    </citation>
    <scope>NUCLEOTIDE SEQUENCE [LARGE SCALE GENOMIC DNA]</scope>
    <source>
        <strain evidence="1 2">DSM 16460</strain>
    </source>
</reference>
<sequence>MDSIPTIYDLNHLEIRQFDFFISFELNRSQKVVINENQVSFERSDGRVITLDQYQNQIRRQTNYQGHTTMMFDVTAFALERLNENTFKISFIKEGKLIEQVFHHYNISSPEI</sequence>